<dbReference type="GO" id="GO:0015297">
    <property type="term" value="F:antiporter activity"/>
    <property type="evidence" value="ECO:0007669"/>
    <property type="project" value="InterPro"/>
</dbReference>
<sequence length="668" mass="72112">MPSSPGSQPIPAKNGSTAAHHDIQSAFASSFRSASPLAQDLLARDLAECSDEDEDVPVDADAVEFGDDDEAEEDDGVDDLAGPTLYRRPSGIAFGTTRPALGPGALDDPPVLTRSERTRSRDAERSLLRDNHILPPKHQAPRKGVSGQLSGLYRRLFSTKVPLPAGNDEEAAVGPPRIVVIPDENSPLLPASGGRRHSSGAQEQPQGLNEQWEAAVAAGQIRTTWQREAKTLAVYSRSLVVTFMLQYSLNVSSIFAVGRLGTLELGAVSLATMTATITCYAPIQGLTTCLDTLCAQAFGSGHKHLVGLQLQRMTYFLLLLLIPVAVIWLRAESILASMIEPDSAALAASYLRIVLLGTPAYAAFEGGKRFVQAQGLFHATTYVLLIAAPANALMNWLFVWKLGFGFVGAPMAVAITQNMLPLLLFLYVWKIDGSQAWGGFRRSALRNWGPMIRLALPGMIMVVAEWFAFEILTLASARLGVTYLAAQSVLVTVTSTTFQIPFPLSVAGSTRLANLIGAKLVDAAKTSAKVTTVGGVLVGLFNVTLLFVFRYHIPLLFTQDPAVIEIVAQTLPVCAVMQLFDGMAAVSHGLLRGIGRQEFGGYANLVCYYLVALPISFGLGFGLEWKLTGLWIGVMFGLLIVSLAEYWFTWRVDWHEVAREAERRNAAG</sequence>
<evidence type="ECO:0000256" key="5">
    <source>
        <dbReference type="ARBA" id="ARBA00023136"/>
    </source>
</evidence>
<evidence type="ECO:0000256" key="6">
    <source>
        <dbReference type="SAM" id="MobiDB-lite"/>
    </source>
</evidence>
<reference evidence="8" key="1">
    <citation type="journal article" date="2023" name="Mol. Phylogenet. Evol.">
        <title>Genome-scale phylogeny and comparative genomics of the fungal order Sordariales.</title>
        <authorList>
            <person name="Hensen N."/>
            <person name="Bonometti L."/>
            <person name="Westerberg I."/>
            <person name="Brannstrom I.O."/>
            <person name="Guillou S."/>
            <person name="Cros-Aarteil S."/>
            <person name="Calhoun S."/>
            <person name="Haridas S."/>
            <person name="Kuo A."/>
            <person name="Mondo S."/>
            <person name="Pangilinan J."/>
            <person name="Riley R."/>
            <person name="LaButti K."/>
            <person name="Andreopoulos B."/>
            <person name="Lipzen A."/>
            <person name="Chen C."/>
            <person name="Yan M."/>
            <person name="Daum C."/>
            <person name="Ng V."/>
            <person name="Clum A."/>
            <person name="Steindorff A."/>
            <person name="Ohm R.A."/>
            <person name="Martin F."/>
            <person name="Silar P."/>
            <person name="Natvig D.O."/>
            <person name="Lalanne C."/>
            <person name="Gautier V."/>
            <person name="Ament-Velasquez S.L."/>
            <person name="Kruys A."/>
            <person name="Hutchinson M.I."/>
            <person name="Powell A.J."/>
            <person name="Barry K."/>
            <person name="Miller A.N."/>
            <person name="Grigoriev I.V."/>
            <person name="Debuchy R."/>
            <person name="Gladieux P."/>
            <person name="Hiltunen Thoren M."/>
            <person name="Johannesson H."/>
        </authorList>
    </citation>
    <scope>NUCLEOTIDE SEQUENCE</scope>
    <source>
        <strain evidence="8">CBS 141.50</strain>
    </source>
</reference>
<name>A0AAN6V970_9PEZI</name>
<evidence type="ECO:0000313" key="9">
    <source>
        <dbReference type="Proteomes" id="UP001302676"/>
    </source>
</evidence>
<feature type="transmembrane region" description="Helical" evidence="7">
    <location>
        <begin position="528"/>
        <end position="549"/>
    </location>
</feature>
<dbReference type="NCBIfam" id="TIGR00797">
    <property type="entry name" value="matE"/>
    <property type="match status" value="1"/>
</dbReference>
<evidence type="ECO:0000256" key="1">
    <source>
        <dbReference type="ARBA" id="ARBA00004141"/>
    </source>
</evidence>
<dbReference type="RefSeq" id="XP_062640135.1">
    <property type="nucleotide sequence ID" value="XM_062782907.1"/>
</dbReference>
<keyword evidence="3 7" id="KW-0812">Transmembrane</keyword>
<accession>A0AAN6V970</accession>
<protein>
    <submittedName>
        <fullName evidence="8">Ethionine resistance-conferring protein 1</fullName>
    </submittedName>
</protein>
<evidence type="ECO:0000256" key="7">
    <source>
        <dbReference type="SAM" id="Phobius"/>
    </source>
</evidence>
<dbReference type="InterPro" id="IPR045069">
    <property type="entry name" value="MATE_euk"/>
</dbReference>
<dbReference type="PANTHER" id="PTHR11206">
    <property type="entry name" value="MULTIDRUG RESISTANCE PROTEIN"/>
    <property type="match status" value="1"/>
</dbReference>
<dbReference type="GO" id="GO:1990961">
    <property type="term" value="P:xenobiotic detoxification by transmembrane export across the plasma membrane"/>
    <property type="evidence" value="ECO:0007669"/>
    <property type="project" value="InterPro"/>
</dbReference>
<comment type="caution">
    <text evidence="8">The sequence shown here is derived from an EMBL/GenBank/DDBJ whole genome shotgun (WGS) entry which is preliminary data.</text>
</comment>
<keyword evidence="5 7" id="KW-0472">Membrane</keyword>
<feature type="transmembrane region" description="Helical" evidence="7">
    <location>
        <begin position="376"/>
        <end position="398"/>
    </location>
</feature>
<organism evidence="8 9">
    <name type="scientific">Dichotomopilus funicola</name>
    <dbReference type="NCBI Taxonomy" id="1934379"/>
    <lineage>
        <taxon>Eukaryota</taxon>
        <taxon>Fungi</taxon>
        <taxon>Dikarya</taxon>
        <taxon>Ascomycota</taxon>
        <taxon>Pezizomycotina</taxon>
        <taxon>Sordariomycetes</taxon>
        <taxon>Sordariomycetidae</taxon>
        <taxon>Sordariales</taxon>
        <taxon>Chaetomiaceae</taxon>
        <taxon>Dichotomopilus</taxon>
    </lineage>
</organism>
<feature type="transmembrane region" description="Helical" evidence="7">
    <location>
        <begin position="343"/>
        <end position="364"/>
    </location>
</feature>
<reference evidence="8" key="2">
    <citation type="submission" date="2023-05" db="EMBL/GenBank/DDBJ databases">
        <authorList>
            <consortium name="Lawrence Berkeley National Laboratory"/>
            <person name="Steindorff A."/>
            <person name="Hensen N."/>
            <person name="Bonometti L."/>
            <person name="Westerberg I."/>
            <person name="Brannstrom I.O."/>
            <person name="Guillou S."/>
            <person name="Cros-Aarteil S."/>
            <person name="Calhoun S."/>
            <person name="Haridas S."/>
            <person name="Kuo A."/>
            <person name="Mondo S."/>
            <person name="Pangilinan J."/>
            <person name="Riley R."/>
            <person name="Labutti K."/>
            <person name="Andreopoulos B."/>
            <person name="Lipzen A."/>
            <person name="Chen C."/>
            <person name="Yanf M."/>
            <person name="Daum C."/>
            <person name="Ng V."/>
            <person name="Clum A."/>
            <person name="Ohm R."/>
            <person name="Martin F."/>
            <person name="Silar P."/>
            <person name="Natvig D."/>
            <person name="Lalanne C."/>
            <person name="Gautier V."/>
            <person name="Ament-Velasquez S.L."/>
            <person name="Kruys A."/>
            <person name="Hutchinson M.I."/>
            <person name="Powell A.J."/>
            <person name="Barry K."/>
            <person name="Miller A.N."/>
            <person name="Grigoriev I.V."/>
            <person name="Debuchy R."/>
            <person name="Gladieux P."/>
            <person name="Thoren M.H."/>
            <person name="Johannesson H."/>
        </authorList>
    </citation>
    <scope>NUCLEOTIDE SEQUENCE</scope>
    <source>
        <strain evidence="8">CBS 141.50</strain>
    </source>
</reference>
<feature type="transmembrane region" description="Helical" evidence="7">
    <location>
        <begin position="404"/>
        <end position="429"/>
    </location>
</feature>
<proteinExistence type="inferred from homology"/>
<evidence type="ECO:0000256" key="3">
    <source>
        <dbReference type="ARBA" id="ARBA00022692"/>
    </source>
</evidence>
<evidence type="ECO:0000313" key="8">
    <source>
        <dbReference type="EMBL" id="KAK4146764.1"/>
    </source>
</evidence>
<dbReference type="AlphaFoldDB" id="A0AAN6V970"/>
<feature type="transmembrane region" description="Helical" evidence="7">
    <location>
        <begin position="313"/>
        <end position="331"/>
    </location>
</feature>
<dbReference type="Proteomes" id="UP001302676">
    <property type="component" value="Unassembled WGS sequence"/>
</dbReference>
<feature type="transmembrane region" description="Helical" evidence="7">
    <location>
        <begin position="450"/>
        <end position="469"/>
    </location>
</feature>
<evidence type="ECO:0000256" key="2">
    <source>
        <dbReference type="ARBA" id="ARBA00010199"/>
    </source>
</evidence>
<dbReference type="CDD" id="cd13132">
    <property type="entry name" value="MATE_eukaryotic"/>
    <property type="match status" value="1"/>
</dbReference>
<comment type="subcellular location">
    <subcellularLocation>
        <location evidence="1">Membrane</location>
        <topology evidence="1">Multi-pass membrane protein</topology>
    </subcellularLocation>
</comment>
<dbReference type="GO" id="GO:0042910">
    <property type="term" value="F:xenobiotic transmembrane transporter activity"/>
    <property type="evidence" value="ECO:0007669"/>
    <property type="project" value="InterPro"/>
</dbReference>
<feature type="compositionally biased region" description="Basic and acidic residues" evidence="6">
    <location>
        <begin position="114"/>
        <end position="132"/>
    </location>
</feature>
<dbReference type="InterPro" id="IPR002528">
    <property type="entry name" value="MATE_fam"/>
</dbReference>
<gene>
    <name evidence="8" type="ORF">C8A04DRAFT_34660</name>
</gene>
<dbReference type="Pfam" id="PF01554">
    <property type="entry name" value="MatE"/>
    <property type="match status" value="2"/>
</dbReference>
<dbReference type="GO" id="GO:0016020">
    <property type="term" value="C:membrane"/>
    <property type="evidence" value="ECO:0007669"/>
    <property type="project" value="UniProtKB-SubCell"/>
</dbReference>
<feature type="transmembrane region" description="Helical" evidence="7">
    <location>
        <begin position="629"/>
        <end position="649"/>
    </location>
</feature>
<comment type="similarity">
    <text evidence="2">Belongs to the multi antimicrobial extrusion (MATE) (TC 2.A.66.1) family.</text>
</comment>
<feature type="region of interest" description="Disordered" evidence="6">
    <location>
        <begin position="45"/>
        <end position="145"/>
    </location>
</feature>
<evidence type="ECO:0000256" key="4">
    <source>
        <dbReference type="ARBA" id="ARBA00022989"/>
    </source>
</evidence>
<keyword evidence="9" id="KW-1185">Reference proteome</keyword>
<feature type="transmembrane region" description="Helical" evidence="7">
    <location>
        <begin position="481"/>
        <end position="507"/>
    </location>
</feature>
<keyword evidence="4 7" id="KW-1133">Transmembrane helix</keyword>
<feature type="compositionally biased region" description="Acidic residues" evidence="6">
    <location>
        <begin position="48"/>
        <end position="78"/>
    </location>
</feature>
<feature type="transmembrane region" description="Helical" evidence="7">
    <location>
        <begin position="601"/>
        <end position="623"/>
    </location>
</feature>
<dbReference type="GeneID" id="87819520"/>
<dbReference type="EMBL" id="MU853559">
    <property type="protein sequence ID" value="KAK4146764.1"/>
    <property type="molecule type" value="Genomic_DNA"/>
</dbReference>
<feature type="region of interest" description="Disordered" evidence="6">
    <location>
        <begin position="1"/>
        <end position="21"/>
    </location>
</feature>